<keyword evidence="2" id="KW-1133">Transmembrane helix</keyword>
<feature type="region of interest" description="Disordered" evidence="1">
    <location>
        <begin position="80"/>
        <end position="111"/>
    </location>
</feature>
<gene>
    <name evidence="4" type="ORF">P7228_02915</name>
</gene>
<feature type="domain" description="SPOR" evidence="3">
    <location>
        <begin position="148"/>
        <end position="229"/>
    </location>
</feature>
<dbReference type="EMBL" id="CP121106">
    <property type="protein sequence ID" value="WFL78036.1"/>
    <property type="molecule type" value="Genomic_DNA"/>
</dbReference>
<organism evidence="4 5">
    <name type="scientific">Altererythrobacter arenosus</name>
    <dbReference type="NCBI Taxonomy" id="3032592"/>
    <lineage>
        <taxon>Bacteria</taxon>
        <taxon>Pseudomonadati</taxon>
        <taxon>Pseudomonadota</taxon>
        <taxon>Alphaproteobacteria</taxon>
        <taxon>Sphingomonadales</taxon>
        <taxon>Erythrobacteraceae</taxon>
        <taxon>Altererythrobacter</taxon>
    </lineage>
</organism>
<dbReference type="InterPro" id="IPR036680">
    <property type="entry name" value="SPOR-like_sf"/>
</dbReference>
<keyword evidence="2" id="KW-0472">Membrane</keyword>
<sequence length="229" mass="23689">MMAPASEGTGAHAELALGEDESLPWLEADEYEDAGGVDTARIIGFAVVLLALLAAIIGGVWWFTSRDGDVARVADGSTIEAPDQPYKEKPADAGGKQFAGTGNVAPGVGEGKVREGKLKEIKAAPTPSPEATGPSIAVRTTKDKIEAKPVPSGVGVQVGAYGSKARAEEGWVTLQRQTEALQGVSHRVVKGEADIGTVYRLQAVAGDLAAARALCSRLKTDGVACQVKR</sequence>
<evidence type="ECO:0000313" key="5">
    <source>
        <dbReference type="Proteomes" id="UP001215827"/>
    </source>
</evidence>
<keyword evidence="2" id="KW-0812">Transmembrane</keyword>
<dbReference type="InterPro" id="IPR007730">
    <property type="entry name" value="SPOR-like_dom"/>
</dbReference>
<dbReference type="Gene3D" id="3.30.70.1070">
    <property type="entry name" value="Sporulation related repeat"/>
    <property type="match status" value="1"/>
</dbReference>
<dbReference type="Pfam" id="PF05036">
    <property type="entry name" value="SPOR"/>
    <property type="match status" value="1"/>
</dbReference>
<dbReference type="RefSeq" id="WP_278016727.1">
    <property type="nucleotide sequence ID" value="NZ_CP121106.1"/>
</dbReference>
<keyword evidence="5" id="KW-1185">Reference proteome</keyword>
<protein>
    <submittedName>
        <fullName evidence="4">SPOR domain-containing protein</fullName>
    </submittedName>
</protein>
<feature type="transmembrane region" description="Helical" evidence="2">
    <location>
        <begin position="42"/>
        <end position="63"/>
    </location>
</feature>
<name>A0ABY8FXQ2_9SPHN</name>
<accession>A0ABY8FXQ2</accession>
<reference evidence="4 5" key="1">
    <citation type="submission" date="2023-03" db="EMBL/GenBank/DDBJ databases">
        <title>Altererythrobacter sp. CAU 1644 isolated from sand.</title>
        <authorList>
            <person name="Kim W."/>
        </authorList>
    </citation>
    <scope>NUCLEOTIDE SEQUENCE [LARGE SCALE GENOMIC DNA]</scope>
    <source>
        <strain evidence="4 5">CAU 1644</strain>
    </source>
</reference>
<proteinExistence type="predicted"/>
<evidence type="ECO:0000313" key="4">
    <source>
        <dbReference type="EMBL" id="WFL78036.1"/>
    </source>
</evidence>
<dbReference type="Proteomes" id="UP001215827">
    <property type="component" value="Chromosome"/>
</dbReference>
<evidence type="ECO:0000256" key="2">
    <source>
        <dbReference type="SAM" id="Phobius"/>
    </source>
</evidence>
<dbReference type="PROSITE" id="PS51724">
    <property type="entry name" value="SPOR"/>
    <property type="match status" value="1"/>
</dbReference>
<evidence type="ECO:0000256" key="1">
    <source>
        <dbReference type="SAM" id="MobiDB-lite"/>
    </source>
</evidence>
<evidence type="ECO:0000259" key="3">
    <source>
        <dbReference type="PROSITE" id="PS51724"/>
    </source>
</evidence>